<sequence length="532" mass="59862">MSEPSLEYELARRQSRRDADELWRFVRGELTAWRKDDSSKAPPVARRLEKLQDSVRQYHAVIRGDLANLTVADGWETWRRREADQLADLMRRRIDFLQNPPDCATAKKLVCNLNKVCGFGCQLHHVAYCLTVAYGTGRTLVLNSRNWRYNRAGWEQVFQPLSGTCQDAGGRSKAAWPAPVLGVGLIQRPPACVCLIQLPATVCLIQRPPACVCLIQLLSSQIIILPITGRHLPGTADTQVLTLPIIDVVSPRPPYLPLAVPADLADRLARLHGDPSVWFTAQFVRYLMRPQQHLQNDLDAFVKRVQLRNPCVGIHVRRTDKVGTEAAFHPIEEYMQHVHEFYERRQMEAGGGDGSRRCVYLASDDPSVFQDAVNKFPDYTFLGDPSVSKTAAVSSRYTDASLRGVITDIHALSLTDHLVCTFSSQVCRVAYELMQTMHVDAADWFTSLDDIYYYGGQSPHEQTARFAHQPADGSEIALSPGDTVGIAGNHWNGYSKGENRRLKKVGLYPAYKTRDKLRVVEFPRYPEVPLVL</sequence>
<dbReference type="InterPro" id="IPR035653">
    <property type="entry name" value="Fut8_SH3"/>
</dbReference>
<keyword evidence="9" id="KW-0735">Signal-anchor</keyword>
<dbReference type="GO" id="GO:0008424">
    <property type="term" value="F:glycoprotein 6-alpha-L-fucosyltransferase activity"/>
    <property type="evidence" value="ECO:0007669"/>
    <property type="project" value="UniProtKB-EC"/>
</dbReference>
<evidence type="ECO:0000256" key="12">
    <source>
        <dbReference type="ARBA" id="ARBA00023136"/>
    </source>
</evidence>
<dbReference type="GO" id="GO:0006487">
    <property type="term" value="P:protein N-linked glycosylation"/>
    <property type="evidence" value="ECO:0007669"/>
    <property type="project" value="TreeGrafter"/>
</dbReference>
<dbReference type="EMBL" id="VIIS01000190">
    <property type="protein sequence ID" value="KAF0312139.1"/>
    <property type="molecule type" value="Genomic_DNA"/>
</dbReference>
<dbReference type="GO" id="GO:0032580">
    <property type="term" value="C:Golgi cisterna membrane"/>
    <property type="evidence" value="ECO:0007669"/>
    <property type="project" value="UniProtKB-SubCell"/>
</dbReference>
<dbReference type="AlphaFoldDB" id="A0A6A4X3Q5"/>
<evidence type="ECO:0000256" key="5">
    <source>
        <dbReference type="ARBA" id="ARBA00022443"/>
    </source>
</evidence>
<evidence type="ECO:0000256" key="3">
    <source>
        <dbReference type="ARBA" id="ARBA00012660"/>
    </source>
</evidence>
<evidence type="ECO:0000259" key="19">
    <source>
        <dbReference type="PROSITE" id="PS51659"/>
    </source>
</evidence>
<name>A0A6A4X3Q5_AMPAM</name>
<reference evidence="20 21" key="1">
    <citation type="submission" date="2019-07" db="EMBL/GenBank/DDBJ databases">
        <title>Draft genome assembly of a fouling barnacle, Amphibalanus amphitrite (Darwin, 1854): The first reference genome for Thecostraca.</title>
        <authorList>
            <person name="Kim W."/>
        </authorList>
    </citation>
    <scope>NUCLEOTIDE SEQUENCE [LARGE SCALE GENOMIC DNA]</scope>
    <source>
        <strain evidence="20">SNU_AA5</strain>
        <tissue evidence="20">Soma without cirri and trophi</tissue>
    </source>
</reference>
<comment type="caution">
    <text evidence="20">The sequence shown here is derived from an EMBL/GenBank/DDBJ whole genome shotgun (WGS) entry which is preliminary data.</text>
</comment>
<comment type="similarity">
    <text evidence="18">Belongs to the glycosyltransferase 23 family.</text>
</comment>
<feature type="region of interest" description="Important for donor substrate binding" evidence="18">
    <location>
        <begin position="317"/>
        <end position="318"/>
    </location>
</feature>
<evidence type="ECO:0000256" key="7">
    <source>
        <dbReference type="ARBA" id="ARBA00022679"/>
    </source>
</evidence>
<evidence type="ECO:0000256" key="2">
    <source>
        <dbReference type="ARBA" id="ARBA00004922"/>
    </source>
</evidence>
<keyword evidence="12" id="KW-0472">Membrane</keyword>
<dbReference type="Gene3D" id="1.10.287.1060">
    <property type="entry name" value="ESAT-6-like"/>
    <property type="match status" value="1"/>
</dbReference>
<dbReference type="EC" id="2.4.1.68" evidence="3"/>
<dbReference type="PANTHER" id="PTHR13132">
    <property type="entry name" value="ALPHA- 1,6 -FUCOSYLTRANSFERASE"/>
    <property type="match status" value="1"/>
</dbReference>
<dbReference type="InterPro" id="IPR027350">
    <property type="entry name" value="GT23_dom"/>
</dbReference>
<evidence type="ECO:0000256" key="18">
    <source>
        <dbReference type="PROSITE-ProRule" id="PRU00992"/>
    </source>
</evidence>
<keyword evidence="13" id="KW-1015">Disulfide bond</keyword>
<evidence type="ECO:0000256" key="16">
    <source>
        <dbReference type="ARBA" id="ARBA00032208"/>
    </source>
</evidence>
<dbReference type="PANTHER" id="PTHR13132:SF29">
    <property type="entry name" value="ALPHA-(1,6)-FUCOSYLTRANSFERASE"/>
    <property type="match status" value="1"/>
</dbReference>
<dbReference type="FunFam" id="2.30.30.40:FF:000070">
    <property type="entry name" value="Alpha-(1,6)-fucosyltransferase"/>
    <property type="match status" value="1"/>
</dbReference>
<evidence type="ECO:0000256" key="1">
    <source>
        <dbReference type="ARBA" id="ARBA00004447"/>
    </source>
</evidence>
<evidence type="ECO:0000313" key="20">
    <source>
        <dbReference type="EMBL" id="KAF0312139.1"/>
    </source>
</evidence>
<keyword evidence="6 18" id="KW-0328">Glycosyltransferase</keyword>
<dbReference type="CDD" id="cd11792">
    <property type="entry name" value="SH3_Fut8"/>
    <property type="match status" value="1"/>
</dbReference>
<comment type="pathway">
    <text evidence="2">Protein modification; protein glycosylation.</text>
</comment>
<evidence type="ECO:0000256" key="17">
    <source>
        <dbReference type="ARBA" id="ARBA00093238"/>
    </source>
</evidence>
<evidence type="ECO:0000256" key="4">
    <source>
        <dbReference type="ARBA" id="ARBA00018201"/>
    </source>
</evidence>
<gene>
    <name evidence="20" type="primary">FUT8</name>
    <name evidence="20" type="ORF">FJT64_017130</name>
</gene>
<evidence type="ECO:0000256" key="8">
    <source>
        <dbReference type="ARBA" id="ARBA00022692"/>
    </source>
</evidence>
<feature type="domain" description="GT23" evidence="19">
    <location>
        <begin position="105"/>
        <end position="448"/>
    </location>
</feature>
<keyword evidence="8" id="KW-0812">Transmembrane</keyword>
<evidence type="ECO:0000256" key="15">
    <source>
        <dbReference type="ARBA" id="ARBA00030648"/>
    </source>
</evidence>
<evidence type="ECO:0000256" key="13">
    <source>
        <dbReference type="ARBA" id="ARBA00023157"/>
    </source>
</evidence>
<comment type="subcellular location">
    <subcellularLocation>
        <location evidence="1">Golgi apparatus</location>
        <location evidence="1">Golgi stack membrane</location>
        <topology evidence="1">Single-pass type II membrane protein</topology>
    </subcellularLocation>
</comment>
<proteinExistence type="inferred from homology"/>
<protein>
    <recommendedName>
        <fullName evidence="4">Alpha-(1,6)-fucosyltransferase</fullName>
        <ecNumber evidence="3">2.4.1.68</ecNumber>
    </recommendedName>
    <alternativeName>
        <fullName evidence="14">GDP-L-Fuc:N-acetyl-beta-D-glucosaminide alpha1,6-fucosyltransferase</fullName>
    </alternativeName>
    <alternativeName>
        <fullName evidence="16">GDP-fucose--glycoprotein fucosyltransferase</fullName>
    </alternativeName>
    <alternativeName>
        <fullName evidence="15">Glycoprotein 6-alpha-L-fucosyltransferase</fullName>
    </alternativeName>
</protein>
<keyword evidence="7 18" id="KW-0808">Transferase</keyword>
<dbReference type="InterPro" id="IPR045573">
    <property type="entry name" value="Fut8_N_cat"/>
</dbReference>
<dbReference type="Pfam" id="PF19745">
    <property type="entry name" value="FUT8_N_cat"/>
    <property type="match status" value="2"/>
</dbReference>
<dbReference type="FunFam" id="3.40.50.11350:FF:000001">
    <property type="entry name" value="Alpha-(1,6)-fucosyltransferase"/>
    <property type="match status" value="1"/>
</dbReference>
<keyword evidence="5" id="KW-0728">SH3 domain</keyword>
<dbReference type="CDD" id="cd11300">
    <property type="entry name" value="Fut8_like"/>
    <property type="match status" value="1"/>
</dbReference>
<evidence type="ECO:0000256" key="9">
    <source>
        <dbReference type="ARBA" id="ARBA00022968"/>
    </source>
</evidence>
<keyword evidence="11" id="KW-0333">Golgi apparatus</keyword>
<keyword evidence="21" id="KW-1185">Reference proteome</keyword>
<dbReference type="Gene3D" id="3.40.50.11350">
    <property type="match status" value="1"/>
</dbReference>
<dbReference type="Gene3D" id="2.30.30.40">
    <property type="entry name" value="SH3 Domains"/>
    <property type="match status" value="1"/>
</dbReference>
<dbReference type="OrthoDB" id="2014825at2759"/>
<evidence type="ECO:0000256" key="10">
    <source>
        <dbReference type="ARBA" id="ARBA00022989"/>
    </source>
</evidence>
<evidence type="ECO:0000256" key="6">
    <source>
        <dbReference type="ARBA" id="ARBA00022676"/>
    </source>
</evidence>
<organism evidence="20 21">
    <name type="scientific">Amphibalanus amphitrite</name>
    <name type="common">Striped barnacle</name>
    <name type="synonym">Balanus amphitrite</name>
    <dbReference type="NCBI Taxonomy" id="1232801"/>
    <lineage>
        <taxon>Eukaryota</taxon>
        <taxon>Metazoa</taxon>
        <taxon>Ecdysozoa</taxon>
        <taxon>Arthropoda</taxon>
        <taxon>Crustacea</taxon>
        <taxon>Multicrustacea</taxon>
        <taxon>Cirripedia</taxon>
        <taxon>Thoracica</taxon>
        <taxon>Thoracicalcarea</taxon>
        <taxon>Balanomorpha</taxon>
        <taxon>Balanoidea</taxon>
        <taxon>Balanidae</taxon>
        <taxon>Amphibalaninae</taxon>
        <taxon>Amphibalanus</taxon>
    </lineage>
</organism>
<keyword evidence="10" id="KW-1133">Transmembrane helix</keyword>
<evidence type="ECO:0000313" key="21">
    <source>
        <dbReference type="Proteomes" id="UP000440578"/>
    </source>
</evidence>
<comment type="catalytic activity">
    <reaction evidence="17">
        <text>N(4)-{beta-D-GlcNAc-(1-&gt;2)-alpha-D-Man-(1-&gt;3)-[beta-D-GlcNAc-(1-&gt;2)-alpha-D-Man-(1-&gt;6)]-beta-D-Man-(1-&gt;4)-beta-D-GlcNAc-(1-&gt;4)-beta-D-GlcNAc}-L-asparaginyl-[protein] + GDP-beta-L-fucose = an N(4)-{beta-D-GlcNAc-(1-&gt;2)-alpha-D-Man-(1-&gt;3)-[beta-D-GlcNAc-(1-&gt;2)-alpha-D-Man-(1-&gt;6)]-beta-D-Man-(1-&gt;4)-beta-D-GlcNAc-(1-&gt;4)-[alpha-L-Fuc-(1-&gt;6)]-beta-D-GlcNAc}-L-asparaginyl-[protein] + GDP + H(+)</text>
        <dbReference type="Rhea" id="RHEA:12985"/>
        <dbReference type="Rhea" id="RHEA-COMP:13526"/>
        <dbReference type="Rhea" id="RHEA-COMP:13532"/>
        <dbReference type="ChEBI" id="CHEBI:15378"/>
        <dbReference type="ChEBI" id="CHEBI:57273"/>
        <dbReference type="ChEBI" id="CHEBI:58189"/>
        <dbReference type="ChEBI" id="CHEBI:60651"/>
        <dbReference type="ChEBI" id="CHEBI:137207"/>
        <dbReference type="EC" id="2.4.1.68"/>
    </reaction>
</comment>
<dbReference type="PROSITE" id="PS51659">
    <property type="entry name" value="GT23"/>
    <property type="match status" value="1"/>
</dbReference>
<evidence type="ECO:0000256" key="14">
    <source>
        <dbReference type="ARBA" id="ARBA00030434"/>
    </source>
</evidence>
<dbReference type="Proteomes" id="UP000440578">
    <property type="component" value="Unassembled WGS sequence"/>
</dbReference>
<evidence type="ECO:0000256" key="11">
    <source>
        <dbReference type="ARBA" id="ARBA00023034"/>
    </source>
</evidence>
<accession>A0A6A4X3Q5</accession>